<proteinExistence type="predicted"/>
<keyword evidence="1" id="KW-0560">Oxidoreductase</keyword>
<dbReference type="InterPro" id="IPR008775">
    <property type="entry name" value="Phytyl_CoA_dOase-like"/>
</dbReference>
<dbReference type="GO" id="GO:0005506">
    <property type="term" value="F:iron ion binding"/>
    <property type="evidence" value="ECO:0007669"/>
    <property type="project" value="UniProtKB-ARBA"/>
</dbReference>
<comment type="caution">
    <text evidence="1">The sequence shown here is derived from an EMBL/GenBank/DDBJ whole genome shotgun (WGS) entry which is preliminary data.</text>
</comment>
<keyword evidence="1" id="KW-0223">Dioxygenase</keyword>
<dbReference type="STRING" id="40335.Ltuc_2122"/>
<accession>A0A0W0ZZP5</accession>
<evidence type="ECO:0000313" key="1">
    <source>
        <dbReference type="EMBL" id="KTD74275.1"/>
    </source>
</evidence>
<name>A0A0W0ZZP5_9GAMM</name>
<protein>
    <submittedName>
        <fullName evidence="1">Phytanoyl-CoA dioxygenase</fullName>
    </submittedName>
</protein>
<dbReference type="PANTHER" id="PTHR20883:SF49">
    <property type="entry name" value="PHYTANOYL-COA DIOXYGENASE"/>
    <property type="match status" value="1"/>
</dbReference>
<dbReference type="AlphaFoldDB" id="A0A0W0ZZP5"/>
<dbReference type="RefSeq" id="WP_058521244.1">
    <property type="nucleotide sequence ID" value="NZ_CAAAIP010000006.1"/>
</dbReference>
<keyword evidence="2" id="KW-1185">Reference proteome</keyword>
<reference evidence="1 2" key="1">
    <citation type="submission" date="2015-11" db="EMBL/GenBank/DDBJ databases">
        <title>Genomic analysis of 38 Legionella species identifies large and diverse effector repertoires.</title>
        <authorList>
            <person name="Burstein D."/>
            <person name="Amaro F."/>
            <person name="Zusman T."/>
            <person name="Lifshitz Z."/>
            <person name="Cohen O."/>
            <person name="Gilbert J.A."/>
            <person name="Pupko T."/>
            <person name="Shuman H.A."/>
            <person name="Segal G."/>
        </authorList>
    </citation>
    <scope>NUCLEOTIDE SEQUENCE [LARGE SCALE GENOMIC DNA]</scope>
    <source>
        <strain evidence="1 2">ATCC 49180</strain>
    </source>
</reference>
<dbReference type="OrthoDB" id="9814777at2"/>
<dbReference type="PANTHER" id="PTHR20883">
    <property type="entry name" value="PHYTANOYL-COA DIOXYGENASE DOMAIN CONTAINING 1"/>
    <property type="match status" value="1"/>
</dbReference>
<dbReference type="Pfam" id="PF05721">
    <property type="entry name" value="PhyH"/>
    <property type="match status" value="1"/>
</dbReference>
<dbReference type="Proteomes" id="UP000054693">
    <property type="component" value="Unassembled WGS sequence"/>
</dbReference>
<gene>
    <name evidence="1" type="ORF">Ltuc_2122</name>
</gene>
<dbReference type="Gene3D" id="2.60.120.620">
    <property type="entry name" value="q2cbj1_9rhob like domain"/>
    <property type="match status" value="1"/>
</dbReference>
<dbReference type="EMBL" id="LNZA01000001">
    <property type="protein sequence ID" value="KTD74275.1"/>
    <property type="molecule type" value="Genomic_DNA"/>
</dbReference>
<sequence>MENHSISEQIIQRVEVAVTRAQIDAYKKDGAVCIRQILNPMEIKLLRAGIELNLKFPSPRVKIASKNDDPGRFIEDFCTWKTNPHYQQFIFESPVSLIAGKLMESKKTRLFHDHLLVKEPGTRQRTPWHQDQPYYNIEGIQNCSLWIPVDPVPYASTLEFIAGSHLGPWLMPRSFMDNQAKWFPKGSLADLPDIDSKRENYPIIGWEITPGDVVCFHMLTLHSASGVSCNQRRRVFSVRFLGDDITHAPRKWVTSPDFPELSEQLPAGAPMDHPLFPVIWEH</sequence>
<dbReference type="PATRIC" id="fig|40335.7.peg.2260"/>
<organism evidence="1 2">
    <name type="scientific">Legionella tucsonensis</name>
    <dbReference type="NCBI Taxonomy" id="40335"/>
    <lineage>
        <taxon>Bacteria</taxon>
        <taxon>Pseudomonadati</taxon>
        <taxon>Pseudomonadota</taxon>
        <taxon>Gammaproteobacteria</taxon>
        <taxon>Legionellales</taxon>
        <taxon>Legionellaceae</taxon>
        <taxon>Legionella</taxon>
    </lineage>
</organism>
<dbReference type="SUPFAM" id="SSF51197">
    <property type="entry name" value="Clavaminate synthase-like"/>
    <property type="match status" value="1"/>
</dbReference>
<dbReference type="GO" id="GO:0016706">
    <property type="term" value="F:2-oxoglutarate-dependent dioxygenase activity"/>
    <property type="evidence" value="ECO:0007669"/>
    <property type="project" value="UniProtKB-ARBA"/>
</dbReference>
<evidence type="ECO:0000313" key="2">
    <source>
        <dbReference type="Proteomes" id="UP000054693"/>
    </source>
</evidence>